<sequence>MTDFWLATALLLGVAMCFILLPLLLRRPSPAGQDRAALNVALFEERAEQLHAQHADGLLSAEDMASGRAEAARELLADADGEEAPPAQGQDWRLPLLVAFVLPVLALGLYLHYGASDTLALSRSFATPPQSLADMTARLEQTVKAQPDAVEGVYYLARTYMAQNRPGDAAPLFERAVALAGRRPDLLGQWAQALYFANGKHWGAPMQALTDEALKADPNEVTSLGLLGIAGFESQHYAEAAGYWQRLQALLPAGDPARQALQGGIDKARQRAGLPPAAAAEAVAGLKVQVSLAPALRDKVLPGDTVFVFARAVNGPPLPLAVKRLTVAELPATVELSDADAMQPALKLSAFEQVQLGARISRSGQPTQGEWLGRGAPIARDSAVLQQLTIDSPDS</sequence>
<organism evidence="8 9">
    <name type="scientific">Pseudomonas typographi</name>
    <dbReference type="NCBI Taxonomy" id="2715964"/>
    <lineage>
        <taxon>Bacteria</taxon>
        <taxon>Pseudomonadati</taxon>
        <taxon>Pseudomonadota</taxon>
        <taxon>Gammaproteobacteria</taxon>
        <taxon>Pseudomonadales</taxon>
        <taxon>Pseudomonadaceae</taxon>
        <taxon>Pseudomonas</taxon>
    </lineage>
</organism>
<evidence type="ECO:0000256" key="1">
    <source>
        <dbReference type="ARBA" id="ARBA00004196"/>
    </source>
</evidence>
<keyword evidence="2" id="KW-0677">Repeat</keyword>
<keyword evidence="9" id="KW-1185">Reference proteome</keyword>
<keyword evidence="5" id="KW-0812">Transmembrane</keyword>
<dbReference type="InterPro" id="IPR051263">
    <property type="entry name" value="C-type_cytochrome_biogenesis"/>
</dbReference>
<dbReference type="PANTHER" id="PTHR47870:SF4">
    <property type="entry name" value="CYTOCHROME C-TYPE BIOGENESIS PROTEIN CYCH"/>
    <property type="match status" value="1"/>
</dbReference>
<reference evidence="8 9" key="1">
    <citation type="journal article" date="2020" name="Insects">
        <title>Bacteria Belonging to Pseudomonas typographi sp. nov. from the Bark Beetle Ips typographus Have Genomic Potential to Aid in the Host Ecology.</title>
        <authorList>
            <person name="Peral-Aranega E."/>
            <person name="Saati-Santamaria Z."/>
            <person name="Kolarik M."/>
            <person name="Rivas R."/>
            <person name="Garcia-Fraile P."/>
        </authorList>
    </citation>
    <scope>NUCLEOTIDE SEQUENCE [LARGE SCALE GENOMIC DNA]</scope>
    <source>
        <strain evidence="8 9">CA3A</strain>
    </source>
</reference>
<dbReference type="EMBL" id="JAAOCA010000039">
    <property type="protein sequence ID" value="MBD1601684.1"/>
    <property type="molecule type" value="Genomic_DNA"/>
</dbReference>
<accession>A0ABR7Z818</accession>
<dbReference type="InterPro" id="IPR056413">
    <property type="entry name" value="TPR_CcmH_CycH"/>
</dbReference>
<dbReference type="NCBIfam" id="TIGR03142">
    <property type="entry name" value="cytochro_ccmI"/>
    <property type="match status" value="1"/>
</dbReference>
<protein>
    <submittedName>
        <fullName evidence="8">C-type cytochrome biogenesis protein CcmI</fullName>
    </submittedName>
</protein>
<keyword evidence="5" id="KW-0472">Membrane</keyword>
<evidence type="ECO:0000313" key="8">
    <source>
        <dbReference type="EMBL" id="MBD1601684.1"/>
    </source>
</evidence>
<dbReference type="Pfam" id="PF23914">
    <property type="entry name" value="TPR_CcmH_CycH"/>
    <property type="match status" value="1"/>
</dbReference>
<comment type="subcellular location">
    <subcellularLocation>
        <location evidence="1">Cell envelope</location>
    </subcellularLocation>
</comment>
<evidence type="ECO:0000259" key="7">
    <source>
        <dbReference type="Pfam" id="PF23914"/>
    </source>
</evidence>
<comment type="caution">
    <text evidence="8">The sequence shown here is derived from an EMBL/GenBank/DDBJ whole genome shotgun (WGS) entry which is preliminary data.</text>
</comment>
<evidence type="ECO:0000256" key="4">
    <source>
        <dbReference type="ARBA" id="ARBA00022803"/>
    </source>
</evidence>
<dbReference type="InterPro" id="IPR011990">
    <property type="entry name" value="TPR-like_helical_dom_sf"/>
</dbReference>
<keyword evidence="4" id="KW-0802">TPR repeat</keyword>
<dbReference type="Proteomes" id="UP000805841">
    <property type="component" value="Unassembled WGS sequence"/>
</dbReference>
<dbReference type="Pfam" id="PF23892">
    <property type="entry name" value="Ig_CycH"/>
    <property type="match status" value="1"/>
</dbReference>
<keyword evidence="3" id="KW-0201">Cytochrome c-type biogenesis</keyword>
<dbReference type="SUPFAM" id="SSF48452">
    <property type="entry name" value="TPR-like"/>
    <property type="match status" value="1"/>
</dbReference>
<evidence type="ECO:0000259" key="6">
    <source>
        <dbReference type="Pfam" id="PF23892"/>
    </source>
</evidence>
<evidence type="ECO:0000256" key="3">
    <source>
        <dbReference type="ARBA" id="ARBA00022748"/>
    </source>
</evidence>
<proteinExistence type="predicted"/>
<feature type="domain" description="Cytochrome c-type biogenesis protein H TPR" evidence="7">
    <location>
        <begin position="130"/>
        <end position="257"/>
    </location>
</feature>
<gene>
    <name evidence="8" type="primary">ccmI</name>
    <name evidence="8" type="ORF">HAQ05_23695</name>
</gene>
<evidence type="ECO:0000256" key="5">
    <source>
        <dbReference type="SAM" id="Phobius"/>
    </source>
</evidence>
<dbReference type="Gene3D" id="1.25.40.10">
    <property type="entry name" value="Tetratricopeptide repeat domain"/>
    <property type="match status" value="1"/>
</dbReference>
<dbReference type="InterPro" id="IPR017560">
    <property type="entry name" value="Cyt_c_biogenesis_CcmI"/>
</dbReference>
<evidence type="ECO:0000313" key="9">
    <source>
        <dbReference type="Proteomes" id="UP000805841"/>
    </source>
</evidence>
<feature type="domain" description="Cytochrome c-type biogenesis protein H Ig-like" evidence="6">
    <location>
        <begin position="286"/>
        <end position="391"/>
    </location>
</feature>
<keyword evidence="5" id="KW-1133">Transmembrane helix</keyword>
<name>A0ABR7Z818_9PSED</name>
<dbReference type="RefSeq" id="WP_190425395.1">
    <property type="nucleotide sequence ID" value="NZ_JAAOCA010000039.1"/>
</dbReference>
<feature type="transmembrane region" description="Helical" evidence="5">
    <location>
        <begin position="6"/>
        <end position="25"/>
    </location>
</feature>
<dbReference type="InterPro" id="IPR056412">
    <property type="entry name" value="Ig_CycH"/>
</dbReference>
<evidence type="ECO:0000256" key="2">
    <source>
        <dbReference type="ARBA" id="ARBA00022737"/>
    </source>
</evidence>
<feature type="transmembrane region" description="Helical" evidence="5">
    <location>
        <begin position="94"/>
        <end position="113"/>
    </location>
</feature>
<dbReference type="PANTHER" id="PTHR47870">
    <property type="entry name" value="CYTOCHROME C-TYPE BIOGENESIS PROTEIN CCMH"/>
    <property type="match status" value="1"/>
</dbReference>